<dbReference type="Proteomes" id="UP000886860">
    <property type="component" value="Unassembled WGS sequence"/>
</dbReference>
<dbReference type="PROSITE" id="PS51742">
    <property type="entry name" value="PPC"/>
    <property type="match status" value="1"/>
</dbReference>
<name>A0A9D1GJV8_9FIRM</name>
<sequence length="130" mass="14873">MREPAGIREKTEPRRSGMWNKWIKERNKDGIQKIWIALGLFDTEKKQYRRTEFTGLMEITSLVGNISEMNGKPYLHCHITACREDMTVVGGHLNECHISGTAEIAVDVIQGTVGRRFSEEIGLNLYTFSE</sequence>
<dbReference type="PANTHER" id="PTHR34988:SF1">
    <property type="entry name" value="DNA-BINDING PROTEIN"/>
    <property type="match status" value="1"/>
</dbReference>
<accession>A0A9D1GJV8</accession>
<proteinExistence type="predicted"/>
<dbReference type="EMBL" id="DVKS01000149">
    <property type="protein sequence ID" value="HIT42128.1"/>
    <property type="molecule type" value="Genomic_DNA"/>
</dbReference>
<dbReference type="CDD" id="cd11378">
    <property type="entry name" value="DUF296"/>
    <property type="match status" value="1"/>
</dbReference>
<gene>
    <name evidence="2" type="ORF">IAB60_08560</name>
</gene>
<reference evidence="2" key="2">
    <citation type="journal article" date="2021" name="PeerJ">
        <title>Extensive microbial diversity within the chicken gut microbiome revealed by metagenomics and culture.</title>
        <authorList>
            <person name="Gilroy R."/>
            <person name="Ravi A."/>
            <person name="Getino M."/>
            <person name="Pursley I."/>
            <person name="Horton D.L."/>
            <person name="Alikhan N.F."/>
            <person name="Baker D."/>
            <person name="Gharbi K."/>
            <person name="Hall N."/>
            <person name="Watson M."/>
            <person name="Adriaenssens E.M."/>
            <person name="Foster-Nyarko E."/>
            <person name="Jarju S."/>
            <person name="Secka A."/>
            <person name="Antonio M."/>
            <person name="Oren A."/>
            <person name="Chaudhuri R.R."/>
            <person name="La Ragione R."/>
            <person name="Hildebrand F."/>
            <person name="Pallen M.J."/>
        </authorList>
    </citation>
    <scope>NUCLEOTIDE SEQUENCE</scope>
    <source>
        <strain evidence="2">CHK123-3438</strain>
    </source>
</reference>
<dbReference type="GO" id="GO:0003677">
    <property type="term" value="F:DNA binding"/>
    <property type="evidence" value="ECO:0007669"/>
    <property type="project" value="UniProtKB-KW"/>
</dbReference>
<dbReference type="Pfam" id="PF03479">
    <property type="entry name" value="PCC"/>
    <property type="match status" value="1"/>
</dbReference>
<dbReference type="PANTHER" id="PTHR34988">
    <property type="entry name" value="PROTEIN, PUTATIVE-RELATED"/>
    <property type="match status" value="1"/>
</dbReference>
<evidence type="ECO:0000313" key="3">
    <source>
        <dbReference type="Proteomes" id="UP000886860"/>
    </source>
</evidence>
<dbReference type="SUPFAM" id="SSF117856">
    <property type="entry name" value="AF0104/ALDC/Ptd012-like"/>
    <property type="match status" value="1"/>
</dbReference>
<reference evidence="2" key="1">
    <citation type="submission" date="2020-10" db="EMBL/GenBank/DDBJ databases">
        <authorList>
            <person name="Gilroy R."/>
        </authorList>
    </citation>
    <scope>NUCLEOTIDE SEQUENCE</scope>
    <source>
        <strain evidence="2">CHK123-3438</strain>
    </source>
</reference>
<feature type="domain" description="PPC" evidence="1">
    <location>
        <begin position="1"/>
        <end position="129"/>
    </location>
</feature>
<organism evidence="2 3">
    <name type="scientific">Candidatus Caccovicinus merdipullorum</name>
    <dbReference type="NCBI Taxonomy" id="2840724"/>
    <lineage>
        <taxon>Bacteria</taxon>
        <taxon>Bacillati</taxon>
        <taxon>Bacillota</taxon>
        <taxon>Clostridia</taxon>
        <taxon>Eubacteriales</taxon>
        <taxon>Candidatus Caccovicinus</taxon>
    </lineage>
</organism>
<protein>
    <submittedName>
        <fullName evidence="2">DNA-binding protein</fullName>
    </submittedName>
</protein>
<dbReference type="Gene3D" id="3.30.1330.80">
    <property type="entry name" value="Hypothetical protein, similar to alpha- acetolactate decarboxylase, domain 2"/>
    <property type="match status" value="1"/>
</dbReference>
<evidence type="ECO:0000313" key="2">
    <source>
        <dbReference type="EMBL" id="HIT42128.1"/>
    </source>
</evidence>
<dbReference type="InterPro" id="IPR005175">
    <property type="entry name" value="PPC_dom"/>
</dbReference>
<keyword evidence="2" id="KW-0238">DNA-binding</keyword>
<evidence type="ECO:0000259" key="1">
    <source>
        <dbReference type="PROSITE" id="PS51742"/>
    </source>
</evidence>
<comment type="caution">
    <text evidence="2">The sequence shown here is derived from an EMBL/GenBank/DDBJ whole genome shotgun (WGS) entry which is preliminary data.</text>
</comment>
<dbReference type="AlphaFoldDB" id="A0A9D1GJV8"/>